<reference evidence="1" key="1">
    <citation type="journal article" date="2022" name="Int. J. Mol. Sci.">
        <title>Draft Genome of Tanacetum Coccineum: Genomic Comparison of Closely Related Tanacetum-Family Plants.</title>
        <authorList>
            <person name="Yamashiro T."/>
            <person name="Shiraishi A."/>
            <person name="Nakayama K."/>
            <person name="Satake H."/>
        </authorList>
    </citation>
    <scope>NUCLEOTIDE SEQUENCE</scope>
</reference>
<comment type="caution">
    <text evidence="1">The sequence shown here is derived from an EMBL/GenBank/DDBJ whole genome shotgun (WGS) entry which is preliminary data.</text>
</comment>
<keyword evidence="2" id="KW-1185">Reference proteome</keyword>
<sequence length="379" mass="43749">MEITSMTLLRNKCPFGKKLEALTSINVSEAIEKAVQAKVLTKMKKHLPTYVPNAIAKWFTKKSGSVDAANRRTTWFHLLLKSDINQNEAHILGPSTVAIAKKLKELIQKYELTIVYLEGAGLEKLKKQYKNDVELKYHVDQLKAYVLAEAQLNNGEGDVSMPISFERHMSKSRKPHSSFYNKDFYYMVNLSTGEKYTISLTKHYAARYHIQEDGRQDFFKAKINSRRSDKKEYEFSYADLPSLRVESYQRTLNLTKPKFDFDGIDERILCTMAGIEKGVVYLNQHNFISLMKLDKVHKLCNGTLLKIRDNLLEMVSKNVLGRGNQRLKGGDWSTKDIKKSNEMLDKIDQTLKHRGQLRRFGEYVGGRCKKIDPCFFVRP</sequence>
<accession>A0ABQ5B8D3</accession>
<evidence type="ECO:0000313" key="2">
    <source>
        <dbReference type="Proteomes" id="UP001151760"/>
    </source>
</evidence>
<organism evidence="1 2">
    <name type="scientific">Tanacetum coccineum</name>
    <dbReference type="NCBI Taxonomy" id="301880"/>
    <lineage>
        <taxon>Eukaryota</taxon>
        <taxon>Viridiplantae</taxon>
        <taxon>Streptophyta</taxon>
        <taxon>Embryophyta</taxon>
        <taxon>Tracheophyta</taxon>
        <taxon>Spermatophyta</taxon>
        <taxon>Magnoliopsida</taxon>
        <taxon>eudicotyledons</taxon>
        <taxon>Gunneridae</taxon>
        <taxon>Pentapetalae</taxon>
        <taxon>asterids</taxon>
        <taxon>campanulids</taxon>
        <taxon>Asterales</taxon>
        <taxon>Asteraceae</taxon>
        <taxon>Asteroideae</taxon>
        <taxon>Anthemideae</taxon>
        <taxon>Anthemidinae</taxon>
        <taxon>Tanacetum</taxon>
    </lineage>
</organism>
<proteinExistence type="predicted"/>
<reference evidence="1" key="2">
    <citation type="submission" date="2022-01" db="EMBL/GenBank/DDBJ databases">
        <authorList>
            <person name="Yamashiro T."/>
            <person name="Shiraishi A."/>
            <person name="Satake H."/>
            <person name="Nakayama K."/>
        </authorList>
    </citation>
    <scope>NUCLEOTIDE SEQUENCE</scope>
</reference>
<gene>
    <name evidence="1" type="ORF">Tco_0858178</name>
</gene>
<dbReference type="Proteomes" id="UP001151760">
    <property type="component" value="Unassembled WGS sequence"/>
</dbReference>
<name>A0ABQ5B8D3_9ASTR</name>
<evidence type="ECO:0000313" key="1">
    <source>
        <dbReference type="EMBL" id="GJT11136.1"/>
    </source>
</evidence>
<dbReference type="EMBL" id="BQNB010013045">
    <property type="protein sequence ID" value="GJT11136.1"/>
    <property type="molecule type" value="Genomic_DNA"/>
</dbReference>
<protein>
    <submittedName>
        <fullName evidence="1">Uncharacterized protein</fullName>
    </submittedName>
</protein>